<proteinExistence type="predicted"/>
<evidence type="ECO:0000313" key="1">
    <source>
        <dbReference type="EMBL" id="ADD43876.1"/>
    </source>
</evidence>
<dbReference type="HOGENOM" id="CLU_053841_0_0_11"/>
<dbReference type="AlphaFoldDB" id="D3Q2E3"/>
<accession>D3Q2E3</accession>
<protein>
    <submittedName>
        <fullName evidence="1">Uncharacterized protein</fullName>
    </submittedName>
</protein>
<reference evidence="1 2" key="1">
    <citation type="journal article" date="2009" name="Stand. Genomic Sci.">
        <title>Complete genome sequence of Stackebrandtia nassauensis type strain (LLR-40K-21).</title>
        <authorList>
            <person name="Munk C."/>
            <person name="Lapidus A."/>
            <person name="Copeland A."/>
            <person name="Jando M."/>
            <person name="Mayilraj S."/>
            <person name="Glavina Del Rio T."/>
            <person name="Nolan M."/>
            <person name="Chen F."/>
            <person name="Lucas S."/>
            <person name="Tice H."/>
            <person name="Cheng J.F."/>
            <person name="Han C."/>
            <person name="Detter J.C."/>
            <person name="Bruce D."/>
            <person name="Goodwin L."/>
            <person name="Chain P."/>
            <person name="Pitluck S."/>
            <person name="Goker M."/>
            <person name="Ovchinikova G."/>
            <person name="Pati A."/>
            <person name="Ivanova N."/>
            <person name="Mavromatis K."/>
            <person name="Chen A."/>
            <person name="Palaniappan K."/>
            <person name="Land M."/>
            <person name="Hauser L."/>
            <person name="Chang Y.J."/>
            <person name="Jeffries C.D."/>
            <person name="Bristow J."/>
            <person name="Eisen J.A."/>
            <person name="Markowitz V."/>
            <person name="Hugenholtz P."/>
            <person name="Kyrpides N.C."/>
            <person name="Klenk H.P."/>
        </authorList>
    </citation>
    <scope>NUCLEOTIDE SEQUENCE [LARGE SCALE GENOMIC DNA]</scope>
    <source>
        <strain evidence="2">DSM 44728 / CIP 108903 / NRRL B-16338 / NBRC 102104 / LLR-40K-21</strain>
    </source>
</reference>
<gene>
    <name evidence="1" type="ordered locus">Snas_4227</name>
</gene>
<dbReference type="EMBL" id="CP001778">
    <property type="protein sequence ID" value="ADD43876.1"/>
    <property type="molecule type" value="Genomic_DNA"/>
</dbReference>
<dbReference type="RefSeq" id="WP_013019447.1">
    <property type="nucleotide sequence ID" value="NC_013947.1"/>
</dbReference>
<dbReference type="OrthoDB" id="3987726at2"/>
<organism evidence="1 2">
    <name type="scientific">Stackebrandtia nassauensis (strain DSM 44728 / CIP 108903 / NRRL B-16338 / NBRC 102104 / LLR-40K-21)</name>
    <dbReference type="NCBI Taxonomy" id="446470"/>
    <lineage>
        <taxon>Bacteria</taxon>
        <taxon>Bacillati</taxon>
        <taxon>Actinomycetota</taxon>
        <taxon>Actinomycetes</taxon>
        <taxon>Glycomycetales</taxon>
        <taxon>Glycomycetaceae</taxon>
        <taxon>Stackebrandtia</taxon>
    </lineage>
</organism>
<dbReference type="eggNOG" id="ENOG502ZC7X">
    <property type="taxonomic scope" value="Bacteria"/>
</dbReference>
<evidence type="ECO:0000313" key="2">
    <source>
        <dbReference type="Proteomes" id="UP000000844"/>
    </source>
</evidence>
<dbReference type="Proteomes" id="UP000000844">
    <property type="component" value="Chromosome"/>
</dbReference>
<keyword evidence="2" id="KW-1185">Reference proteome</keyword>
<dbReference type="STRING" id="446470.Snas_4227"/>
<sequence>MNNQFLKPSVIAATALGLLERDIVLPGLVWRDAVESFDGADDDTVSIRVPARTKAQRRRMRVEPRGKIVAKKLKETKVDVTLTEHVISAIDVTDEEMTLDITNFGAKILAPQTRAIAEDLENQIAETMAAAPYETELTLDVAHPEDTFVDARRALNVESVPVADRVAVVGADVEAAILKADGLTRVDKSGDNTALRNAEIGKLRQFPVYLSNAIDPGTAYLFHRTAYVFALRAPIVPDGAPFGQSQSYGDLAMTWVRDYDSDYMQDRSIVHTFSGTAFVPDPPRDKTPETTDPKKFVRAVKITMPDTVALPAPKPGRKKAAV</sequence>
<name>D3Q2E3_STANL</name>
<dbReference type="KEGG" id="sna:Snas_4227"/>